<keyword evidence="2" id="KW-0732">Signal</keyword>
<sequence length="235" mass="24421">MTHLSYRRAAALCVLAILAAGCGQSADSGRDGAGGASTRVAGQGGAVPSHGVTPDALPTEASDGPYYGELTEPRLAERPAQASRDCRGKKGLLVEPGPVDAAMGLRAMTVTLTYCGTGSFHLDGYPELRVLDSDREPVDVRSLKGTDAITTGMRDPGPHPVTLAPRQSATAAVVWRNTYTDTSEPPVRAPHLRVVAAPDAPARTVTPHGGIDLGSTGRIATTAWEKFTRRGADGQ</sequence>
<accession>A0ABQ2MW37</accession>
<dbReference type="Pfam" id="PF14016">
    <property type="entry name" value="DUF4232"/>
    <property type="match status" value="1"/>
</dbReference>
<organism evidence="4 5">
    <name type="scientific">Streptomyces lasiicapitis</name>
    <dbReference type="NCBI Taxonomy" id="1923961"/>
    <lineage>
        <taxon>Bacteria</taxon>
        <taxon>Bacillati</taxon>
        <taxon>Actinomycetota</taxon>
        <taxon>Actinomycetes</taxon>
        <taxon>Kitasatosporales</taxon>
        <taxon>Streptomycetaceae</taxon>
        <taxon>Streptomyces</taxon>
    </lineage>
</organism>
<feature type="region of interest" description="Disordered" evidence="1">
    <location>
        <begin position="28"/>
        <end position="90"/>
    </location>
</feature>
<protein>
    <recommendedName>
        <fullName evidence="3">DUF4232 domain-containing protein</fullName>
    </recommendedName>
</protein>
<evidence type="ECO:0000256" key="1">
    <source>
        <dbReference type="SAM" id="MobiDB-lite"/>
    </source>
</evidence>
<dbReference type="EMBL" id="BMNG01000031">
    <property type="protein sequence ID" value="GGO59884.1"/>
    <property type="molecule type" value="Genomic_DNA"/>
</dbReference>
<feature type="chain" id="PRO_5047322300" description="DUF4232 domain-containing protein" evidence="2">
    <location>
        <begin position="26"/>
        <end position="235"/>
    </location>
</feature>
<reference evidence="5" key="1">
    <citation type="journal article" date="2019" name="Int. J. Syst. Evol. Microbiol.">
        <title>The Global Catalogue of Microorganisms (GCM) 10K type strain sequencing project: providing services to taxonomists for standard genome sequencing and annotation.</title>
        <authorList>
            <consortium name="The Broad Institute Genomics Platform"/>
            <consortium name="The Broad Institute Genome Sequencing Center for Infectious Disease"/>
            <person name="Wu L."/>
            <person name="Ma J."/>
        </authorList>
    </citation>
    <scope>NUCLEOTIDE SEQUENCE [LARGE SCALE GENOMIC DNA]</scope>
    <source>
        <strain evidence="5">CGMCC 4.7349</strain>
    </source>
</reference>
<comment type="caution">
    <text evidence="4">The sequence shown here is derived from an EMBL/GenBank/DDBJ whole genome shotgun (WGS) entry which is preliminary data.</text>
</comment>
<evidence type="ECO:0000259" key="3">
    <source>
        <dbReference type="Pfam" id="PF14016"/>
    </source>
</evidence>
<evidence type="ECO:0000313" key="4">
    <source>
        <dbReference type="EMBL" id="GGO59884.1"/>
    </source>
</evidence>
<proteinExistence type="predicted"/>
<dbReference type="Proteomes" id="UP000656881">
    <property type="component" value="Unassembled WGS sequence"/>
</dbReference>
<dbReference type="InterPro" id="IPR025326">
    <property type="entry name" value="DUF4232"/>
</dbReference>
<name>A0ABQ2MW37_9ACTN</name>
<feature type="signal peptide" evidence="2">
    <location>
        <begin position="1"/>
        <end position="25"/>
    </location>
</feature>
<keyword evidence="5" id="KW-1185">Reference proteome</keyword>
<dbReference type="PROSITE" id="PS51257">
    <property type="entry name" value="PROKAR_LIPOPROTEIN"/>
    <property type="match status" value="1"/>
</dbReference>
<dbReference type="RefSeq" id="WP_189177808.1">
    <property type="nucleotide sequence ID" value="NZ_BMNG01000031.1"/>
</dbReference>
<gene>
    <name evidence="4" type="ORF">GCM10012286_82500</name>
</gene>
<evidence type="ECO:0000256" key="2">
    <source>
        <dbReference type="SAM" id="SignalP"/>
    </source>
</evidence>
<feature type="domain" description="DUF4232" evidence="3">
    <location>
        <begin position="94"/>
        <end position="224"/>
    </location>
</feature>
<evidence type="ECO:0000313" key="5">
    <source>
        <dbReference type="Proteomes" id="UP000656881"/>
    </source>
</evidence>